<dbReference type="InterPro" id="IPR052340">
    <property type="entry name" value="RNase_Y/CdgJ"/>
</dbReference>
<evidence type="ECO:0000259" key="1">
    <source>
        <dbReference type="PROSITE" id="PS51833"/>
    </source>
</evidence>
<reference evidence="2 3" key="1">
    <citation type="submission" date="2019-02" db="EMBL/GenBank/DDBJ databases">
        <title>Deep-cultivation of Planctomycetes and their phenomic and genomic characterization uncovers novel biology.</title>
        <authorList>
            <person name="Wiegand S."/>
            <person name="Jogler M."/>
            <person name="Boedeker C."/>
            <person name="Pinto D."/>
            <person name="Vollmers J."/>
            <person name="Rivas-Marin E."/>
            <person name="Kohn T."/>
            <person name="Peeters S.H."/>
            <person name="Heuer A."/>
            <person name="Rast P."/>
            <person name="Oberbeckmann S."/>
            <person name="Bunk B."/>
            <person name="Jeske O."/>
            <person name="Meyerdierks A."/>
            <person name="Storesund J.E."/>
            <person name="Kallscheuer N."/>
            <person name="Luecker S."/>
            <person name="Lage O.M."/>
            <person name="Pohl T."/>
            <person name="Merkel B.J."/>
            <person name="Hornburger P."/>
            <person name="Mueller R.-W."/>
            <person name="Bruemmer F."/>
            <person name="Labrenz M."/>
            <person name="Spormann A.M."/>
            <person name="Op den Camp H."/>
            <person name="Overmann J."/>
            <person name="Amann R."/>
            <person name="Jetten M.S.M."/>
            <person name="Mascher T."/>
            <person name="Medema M.H."/>
            <person name="Devos D.P."/>
            <person name="Kaster A.-K."/>
            <person name="Ovreas L."/>
            <person name="Rohde M."/>
            <person name="Galperin M.Y."/>
            <person name="Jogler C."/>
        </authorList>
    </citation>
    <scope>NUCLEOTIDE SEQUENCE [LARGE SCALE GENOMIC DNA]</scope>
    <source>
        <strain evidence="2 3">TBK1r</strain>
    </source>
</reference>
<gene>
    <name evidence="2" type="ORF">TBK1r_05510</name>
</gene>
<dbReference type="InterPro" id="IPR013976">
    <property type="entry name" value="HDOD"/>
</dbReference>
<proteinExistence type="predicted"/>
<sequence length="323" mass="36006">MTRQTIPGSSTIKRIEALIDHPDLLHSPPEVAQSLLQLTKNDDFGLHEIVDCIRADPAMSSRVLHVVNSSRYGLETSVTNLRQAVSLLGERSIRLIAMTFSIANAFSTGAARELYNDFWRQALTTAAAARRLAVQLGGVDHNDAYTTGLLSHLGTLVFAQVEGEKYLSLYRSTSRERLFHLERQQYGTDHVNIGARVLSQWQFPDVICDAVGNHRNAELDDPLTVIVHGGTLVSDALWYAGDESIANCHGWLKDRFNLTIDEFIELALACRDEVQLELEVYGVDADIPIDPEELLEQARRRYMESSLTTALDFDSFGSVFGED</sequence>
<protein>
    <submittedName>
        <fullName evidence="2">HDOD domain protein</fullName>
    </submittedName>
</protein>
<name>A0ABX5XIR2_9BACT</name>
<dbReference type="PANTHER" id="PTHR33525:SF4">
    <property type="entry name" value="CYCLIC DI-GMP PHOSPHODIESTERASE CDGJ"/>
    <property type="match status" value="1"/>
</dbReference>
<organism evidence="2 3">
    <name type="scientific">Stieleria magnilauensis</name>
    <dbReference type="NCBI Taxonomy" id="2527963"/>
    <lineage>
        <taxon>Bacteria</taxon>
        <taxon>Pseudomonadati</taxon>
        <taxon>Planctomycetota</taxon>
        <taxon>Planctomycetia</taxon>
        <taxon>Pirellulales</taxon>
        <taxon>Pirellulaceae</taxon>
        <taxon>Stieleria</taxon>
    </lineage>
</organism>
<dbReference type="SUPFAM" id="SSF109604">
    <property type="entry name" value="HD-domain/PDEase-like"/>
    <property type="match status" value="1"/>
</dbReference>
<dbReference type="PANTHER" id="PTHR33525">
    <property type="match status" value="1"/>
</dbReference>
<dbReference type="Gene3D" id="1.10.3210.10">
    <property type="entry name" value="Hypothetical protein af1432"/>
    <property type="match status" value="1"/>
</dbReference>
<dbReference type="PROSITE" id="PS51833">
    <property type="entry name" value="HDOD"/>
    <property type="match status" value="1"/>
</dbReference>
<dbReference type="EMBL" id="CP036432">
    <property type="protein sequence ID" value="QDV81632.1"/>
    <property type="molecule type" value="Genomic_DNA"/>
</dbReference>
<evidence type="ECO:0000313" key="2">
    <source>
        <dbReference type="EMBL" id="QDV81632.1"/>
    </source>
</evidence>
<dbReference type="Proteomes" id="UP000318081">
    <property type="component" value="Chromosome"/>
</dbReference>
<accession>A0ABX5XIR2</accession>
<feature type="domain" description="HDOD" evidence="1">
    <location>
        <begin position="25"/>
        <end position="217"/>
    </location>
</feature>
<dbReference type="RefSeq" id="WP_145207400.1">
    <property type="nucleotide sequence ID" value="NZ_CP036432.1"/>
</dbReference>
<dbReference type="Pfam" id="PF08668">
    <property type="entry name" value="HDOD"/>
    <property type="match status" value="1"/>
</dbReference>
<keyword evidence="3" id="KW-1185">Reference proteome</keyword>
<evidence type="ECO:0000313" key="3">
    <source>
        <dbReference type="Proteomes" id="UP000318081"/>
    </source>
</evidence>